<dbReference type="PANTHER" id="PTHR24027:SF438">
    <property type="entry name" value="CADHERIN 23"/>
    <property type="match status" value="1"/>
</dbReference>
<feature type="compositionally biased region" description="Basic and acidic residues" evidence="13">
    <location>
        <begin position="1238"/>
        <end position="1253"/>
    </location>
</feature>
<dbReference type="Pfam" id="PF00028">
    <property type="entry name" value="Cadherin"/>
    <property type="match status" value="12"/>
</dbReference>
<evidence type="ECO:0000313" key="16">
    <source>
        <dbReference type="Proteomes" id="UP001046870"/>
    </source>
</evidence>
<keyword evidence="16" id="KW-1185">Reference proteome</keyword>
<keyword evidence="7" id="KW-0130">Cell adhesion</keyword>
<feature type="non-terminal residue" evidence="15">
    <location>
        <position position="1253"/>
    </location>
</feature>
<proteinExistence type="predicted"/>
<feature type="domain" description="Cadherin" evidence="14">
    <location>
        <begin position="494"/>
        <end position="593"/>
    </location>
</feature>
<dbReference type="GO" id="GO:0005509">
    <property type="term" value="F:calcium ion binding"/>
    <property type="evidence" value="ECO:0007669"/>
    <property type="project" value="UniProtKB-UniRule"/>
</dbReference>
<comment type="subcellular location">
    <subcellularLocation>
        <location evidence="1">Membrane</location>
        <topology evidence="1">Single-pass membrane protein</topology>
    </subcellularLocation>
</comment>
<evidence type="ECO:0000256" key="6">
    <source>
        <dbReference type="ARBA" id="ARBA00022837"/>
    </source>
</evidence>
<evidence type="ECO:0000256" key="4">
    <source>
        <dbReference type="ARBA" id="ARBA00022729"/>
    </source>
</evidence>
<gene>
    <name evidence="15" type="ORF">MATL_G00226040</name>
</gene>
<dbReference type="GO" id="GO:0016342">
    <property type="term" value="C:catenin complex"/>
    <property type="evidence" value="ECO:0007669"/>
    <property type="project" value="TreeGrafter"/>
</dbReference>
<feature type="domain" description="Cadherin" evidence="14">
    <location>
        <begin position="84"/>
        <end position="187"/>
    </location>
</feature>
<dbReference type="InterPro" id="IPR039808">
    <property type="entry name" value="Cadherin"/>
</dbReference>
<feature type="domain" description="Cadherin" evidence="14">
    <location>
        <begin position="391"/>
        <end position="494"/>
    </location>
</feature>
<reference evidence="15" key="1">
    <citation type="submission" date="2021-01" db="EMBL/GenBank/DDBJ databases">
        <authorList>
            <person name="Zahm M."/>
            <person name="Roques C."/>
            <person name="Cabau C."/>
            <person name="Klopp C."/>
            <person name="Donnadieu C."/>
            <person name="Jouanno E."/>
            <person name="Lampietro C."/>
            <person name="Louis A."/>
            <person name="Herpin A."/>
            <person name="Echchiki A."/>
            <person name="Berthelot C."/>
            <person name="Parey E."/>
            <person name="Roest-Crollius H."/>
            <person name="Braasch I."/>
            <person name="Postlethwait J."/>
            <person name="Bobe J."/>
            <person name="Montfort J."/>
            <person name="Bouchez O."/>
            <person name="Begum T."/>
            <person name="Mejri S."/>
            <person name="Adams A."/>
            <person name="Chen W.-J."/>
            <person name="Guiguen Y."/>
        </authorList>
    </citation>
    <scope>NUCLEOTIDE SEQUENCE</scope>
    <source>
        <strain evidence="15">YG-15Mar2019-1</strain>
        <tissue evidence="15">Brain</tissue>
    </source>
</reference>
<feature type="domain" description="Cadherin" evidence="14">
    <location>
        <begin position="1017"/>
        <end position="1122"/>
    </location>
</feature>
<dbReference type="FunFam" id="2.60.40.60:FF:000015">
    <property type="entry name" value="FAT atypical cadherin 1"/>
    <property type="match status" value="1"/>
</dbReference>
<feature type="domain" description="Cadherin" evidence="14">
    <location>
        <begin position="1"/>
        <end position="83"/>
    </location>
</feature>
<dbReference type="FunFam" id="2.60.40.60:FF:000106">
    <property type="entry name" value="FAT atypical cadherin 4"/>
    <property type="match status" value="1"/>
</dbReference>
<evidence type="ECO:0000256" key="1">
    <source>
        <dbReference type="ARBA" id="ARBA00004167"/>
    </source>
</evidence>
<dbReference type="EMBL" id="JAFDVH010000020">
    <property type="protein sequence ID" value="KAG7458951.1"/>
    <property type="molecule type" value="Genomic_DNA"/>
</dbReference>
<dbReference type="GO" id="GO:0030182">
    <property type="term" value="P:neuron differentiation"/>
    <property type="evidence" value="ECO:0007669"/>
    <property type="project" value="UniProtKB-ARBA"/>
</dbReference>
<keyword evidence="5" id="KW-0677">Repeat</keyword>
<dbReference type="FunFam" id="2.60.40.60:FF:000029">
    <property type="entry name" value="Cadherin EGF LAG seven-pass G-type receptor 3"/>
    <property type="match status" value="1"/>
</dbReference>
<dbReference type="CDD" id="cd11304">
    <property type="entry name" value="Cadherin_repeat"/>
    <property type="match status" value="11"/>
</dbReference>
<dbReference type="OrthoDB" id="6252479at2759"/>
<dbReference type="FunFam" id="2.60.40.60:FF:000104">
    <property type="entry name" value="cadherin-23 isoform X1"/>
    <property type="match status" value="1"/>
</dbReference>
<dbReference type="SMART" id="SM00112">
    <property type="entry name" value="CA"/>
    <property type="match status" value="12"/>
</dbReference>
<dbReference type="GO" id="GO:0050793">
    <property type="term" value="P:regulation of developmental process"/>
    <property type="evidence" value="ECO:0007669"/>
    <property type="project" value="UniProtKB-ARBA"/>
</dbReference>
<dbReference type="GO" id="GO:0007423">
    <property type="term" value="P:sensory organ development"/>
    <property type="evidence" value="ECO:0007669"/>
    <property type="project" value="UniProtKB-ARBA"/>
</dbReference>
<accession>A0A9D3PI09</accession>
<dbReference type="PROSITE" id="PS00232">
    <property type="entry name" value="CADHERIN_1"/>
    <property type="match status" value="6"/>
</dbReference>
<evidence type="ECO:0000256" key="11">
    <source>
        <dbReference type="ARBA" id="ARBA00023180"/>
    </source>
</evidence>
<evidence type="ECO:0000313" key="15">
    <source>
        <dbReference type="EMBL" id="KAG7458951.1"/>
    </source>
</evidence>
<evidence type="ECO:0000256" key="7">
    <source>
        <dbReference type="ARBA" id="ARBA00022889"/>
    </source>
</evidence>
<feature type="domain" description="Cadherin" evidence="14">
    <location>
        <begin position="594"/>
        <end position="701"/>
    </location>
</feature>
<dbReference type="Proteomes" id="UP001046870">
    <property type="component" value="Chromosome 20"/>
</dbReference>
<dbReference type="InterPro" id="IPR015919">
    <property type="entry name" value="Cadherin-like_sf"/>
</dbReference>
<evidence type="ECO:0000256" key="5">
    <source>
        <dbReference type="ARBA" id="ARBA00022737"/>
    </source>
</evidence>
<name>A0A9D3PI09_MEGAT</name>
<evidence type="ECO:0000256" key="10">
    <source>
        <dbReference type="ARBA" id="ARBA00023157"/>
    </source>
</evidence>
<dbReference type="GO" id="GO:0007157">
    <property type="term" value="P:heterophilic cell-cell adhesion via plasma membrane cell adhesion molecules"/>
    <property type="evidence" value="ECO:0007669"/>
    <property type="project" value="UniProtKB-ARBA"/>
</dbReference>
<feature type="domain" description="Cadherin" evidence="14">
    <location>
        <begin position="702"/>
        <end position="807"/>
    </location>
</feature>
<keyword evidence="8" id="KW-1133">Transmembrane helix</keyword>
<dbReference type="InterPro" id="IPR020894">
    <property type="entry name" value="Cadherin_CS"/>
</dbReference>
<keyword evidence="2" id="KW-0245">EGF-like domain</keyword>
<dbReference type="Gene3D" id="2.60.40.60">
    <property type="entry name" value="Cadherins"/>
    <property type="match status" value="12"/>
</dbReference>
<organism evidence="15 16">
    <name type="scientific">Megalops atlanticus</name>
    <name type="common">Tarpon</name>
    <name type="synonym">Clupea gigantea</name>
    <dbReference type="NCBI Taxonomy" id="7932"/>
    <lineage>
        <taxon>Eukaryota</taxon>
        <taxon>Metazoa</taxon>
        <taxon>Chordata</taxon>
        <taxon>Craniata</taxon>
        <taxon>Vertebrata</taxon>
        <taxon>Euteleostomi</taxon>
        <taxon>Actinopterygii</taxon>
        <taxon>Neopterygii</taxon>
        <taxon>Teleostei</taxon>
        <taxon>Elopiformes</taxon>
        <taxon>Megalopidae</taxon>
        <taxon>Megalops</taxon>
    </lineage>
</organism>
<dbReference type="GO" id="GO:0051239">
    <property type="term" value="P:regulation of multicellular organismal process"/>
    <property type="evidence" value="ECO:0007669"/>
    <property type="project" value="UniProtKB-ARBA"/>
</dbReference>
<keyword evidence="11" id="KW-0325">Glycoprotein</keyword>
<keyword evidence="4" id="KW-0732">Signal</keyword>
<dbReference type="FunFam" id="2.60.40.60:FF:000131">
    <property type="entry name" value="FAT atypical cadherin 4"/>
    <property type="match status" value="1"/>
</dbReference>
<keyword evidence="3" id="KW-0812">Transmembrane</keyword>
<feature type="domain" description="Cadherin" evidence="14">
    <location>
        <begin position="808"/>
        <end position="912"/>
    </location>
</feature>
<dbReference type="GO" id="GO:0001736">
    <property type="term" value="P:establishment of planar polarity"/>
    <property type="evidence" value="ECO:0007669"/>
    <property type="project" value="UniProtKB-ARBA"/>
</dbReference>
<keyword evidence="6 12" id="KW-0106">Calcium</keyword>
<dbReference type="FunFam" id="2.60.40.60:FF:000180">
    <property type="entry name" value="FAT atypical cadherin 4"/>
    <property type="match status" value="1"/>
</dbReference>
<feature type="domain" description="Cadherin" evidence="14">
    <location>
        <begin position="913"/>
        <end position="1016"/>
    </location>
</feature>
<evidence type="ECO:0000256" key="2">
    <source>
        <dbReference type="ARBA" id="ARBA00022536"/>
    </source>
</evidence>
<evidence type="ECO:0000256" key="13">
    <source>
        <dbReference type="SAM" id="MobiDB-lite"/>
    </source>
</evidence>
<dbReference type="GO" id="GO:0007156">
    <property type="term" value="P:homophilic cell adhesion via plasma membrane adhesion molecules"/>
    <property type="evidence" value="ECO:0007669"/>
    <property type="project" value="InterPro"/>
</dbReference>
<dbReference type="FunFam" id="2.60.40.60:FF:000024">
    <property type="entry name" value="FAT atypical cadherin 3"/>
    <property type="match status" value="1"/>
</dbReference>
<feature type="domain" description="Cadherin" evidence="14">
    <location>
        <begin position="188"/>
        <end position="288"/>
    </location>
</feature>
<dbReference type="GO" id="GO:0016477">
    <property type="term" value="P:cell migration"/>
    <property type="evidence" value="ECO:0007669"/>
    <property type="project" value="TreeGrafter"/>
</dbReference>
<dbReference type="InterPro" id="IPR002126">
    <property type="entry name" value="Cadherin-like_dom"/>
</dbReference>
<protein>
    <recommendedName>
        <fullName evidence="14">Cadherin domain-containing protein</fullName>
    </recommendedName>
</protein>
<evidence type="ECO:0000259" key="14">
    <source>
        <dbReference type="PROSITE" id="PS50268"/>
    </source>
</evidence>
<dbReference type="SUPFAM" id="SSF49313">
    <property type="entry name" value="Cadherin-like"/>
    <property type="match status" value="12"/>
</dbReference>
<dbReference type="GO" id="GO:0120036">
    <property type="term" value="P:plasma membrane bounded cell projection organization"/>
    <property type="evidence" value="ECO:0007669"/>
    <property type="project" value="UniProtKB-ARBA"/>
</dbReference>
<dbReference type="PRINTS" id="PR00205">
    <property type="entry name" value="CADHERIN"/>
</dbReference>
<dbReference type="PANTHER" id="PTHR24027">
    <property type="entry name" value="CADHERIN-23"/>
    <property type="match status" value="1"/>
</dbReference>
<feature type="domain" description="Cadherin" evidence="14">
    <location>
        <begin position="1123"/>
        <end position="1212"/>
    </location>
</feature>
<comment type="caution">
    <text evidence="15">The sequence shown here is derived from an EMBL/GenBank/DDBJ whole genome shotgun (WGS) entry which is preliminary data.</text>
</comment>
<dbReference type="GO" id="GO:0045296">
    <property type="term" value="F:cadherin binding"/>
    <property type="evidence" value="ECO:0007669"/>
    <property type="project" value="TreeGrafter"/>
</dbReference>
<dbReference type="FunFam" id="2.60.40.60:FF:000020">
    <property type="entry name" value="Dachsous cadherin-related 1b"/>
    <property type="match status" value="3"/>
</dbReference>
<evidence type="ECO:0000256" key="3">
    <source>
        <dbReference type="ARBA" id="ARBA00022692"/>
    </source>
</evidence>
<evidence type="ECO:0000256" key="8">
    <source>
        <dbReference type="ARBA" id="ARBA00022989"/>
    </source>
</evidence>
<evidence type="ECO:0000256" key="12">
    <source>
        <dbReference type="PROSITE-ProRule" id="PRU00043"/>
    </source>
</evidence>
<dbReference type="GO" id="GO:0007163">
    <property type="term" value="P:establishment or maintenance of cell polarity"/>
    <property type="evidence" value="ECO:0007669"/>
    <property type="project" value="UniProtKB-ARBA"/>
</dbReference>
<dbReference type="AlphaFoldDB" id="A0A9D3PI09"/>
<keyword evidence="10" id="KW-1015">Disulfide bond</keyword>
<evidence type="ECO:0000256" key="9">
    <source>
        <dbReference type="ARBA" id="ARBA00023136"/>
    </source>
</evidence>
<dbReference type="PROSITE" id="PS50268">
    <property type="entry name" value="CADHERIN_2"/>
    <property type="match status" value="12"/>
</dbReference>
<dbReference type="FunFam" id="2.60.40.60:FF:000116">
    <property type="entry name" value="Dachsous cadherin-related 2"/>
    <property type="match status" value="1"/>
</dbReference>
<keyword evidence="9" id="KW-0472">Membrane</keyword>
<sequence>VEARDGDQGENGQLTYALSGGNEDGAFSLSPAGQLSLVQSLDREIQESYTLIVTATDSGSPPLRGTGTVVVHVEDANDNVPLFASTTFLTTVSEDAPTGTDVLLVNASDADTGPNAAISYSLTGGEGQFSINPATGQIITSSLLDREARASYQLVVTARDGGQPVAASSSATVSVVVADVNDNPPRFHHHPYVTHVPASTSTGSLVFAVTVTDEDVGPNAQLHFSLSGRNSEKFKIDPARGAITASEKLLGSSDVTLTVRVKDGGANHKADSTTVTVRFVQGGNFPVIRLGQTTFTFPESQAVNTVLTTVTGSSARGAMLSYYIASGNLDNAFYMDQQTGELSIKKALDFENIPKYVLWVEARDQGFPPYSSYGKVEVTVLDVNDNAPVFERDPFLTELAENLPPQKLLVVSATDRDSGLNGQLEYAIIGGNVGNSFSIDKSTGELRTVQNLDRESIGHYTLKIRATDRGSPPKSTDVKVLVTVNDVNDNFPRFSQIFSATVPENAPVGYTVTRVTSSDEDTSTNAMSLYTIIDTSLPFTVNGNTGDISISRPLDREDTDRYIVKVTANNWGRTVSTDVAIFVTDVNDNAPQFSQSSYYVDYPELTEVGSVVLRVIATDPDKGLNGQIFYFIRSQSEFFSVNSSSGEIITKQRVKYQNSSNANVNRHSFVVTASDRGKKPLMSETTVAVNIVDRNDNPPVFESTSYFTPVTKSVKVGTKLIRVMASDTKDSGLNSEVEYLITGGNSSSKFRLDRQNGWVTVASSLSADVNKVFLAEVMAKDKGNPPLSSRATVRIAVTEENHHTPEFSQSHITATVPENLNIGATIRTLLARDKDREMNGLITYNITSGNEAGLFKVNSKTGALSLVQALDYEEKKNHELRVTATDGGWIAKTGYVMVTIHVTDVNDNSPVFDPAEYFPTIQENVPSGTTVVQVTATDKDSGPNAVMAYAIQSSDSDLFVIDPNTGIITTQGFLDYETKQAYHLTIRAFNVPDEEHCSFANVNVQLEGTNEYVPRFVSKQYYFEVSEATPRGSVVGEVFASDRDLGPDGEVHYLIFGASRKKGFSIDRRTGQIVVSGRLDREKEERVSLRVLAKNAGSIRGPDIDEVFVNITILDANDPPVFTSELYEVQVSEGISAGSLVTFVRAEDSDSIPSWSRFSYSIAADDEKNSFTINPQTGQVSVVGELDRESTPVYNLTLLAVDSGSPPATGSACPDGDPGGHQRQRAHPPDHQWGGDGEPARRNQGHDPELHRL</sequence>
<feature type="domain" description="Cadherin" evidence="14">
    <location>
        <begin position="289"/>
        <end position="390"/>
    </location>
</feature>
<dbReference type="GO" id="GO:0008013">
    <property type="term" value="F:beta-catenin binding"/>
    <property type="evidence" value="ECO:0007669"/>
    <property type="project" value="TreeGrafter"/>
</dbReference>
<dbReference type="FunFam" id="2.60.40.60:FF:000010">
    <property type="entry name" value="Cadherin EGF LAG seven-pass G-type receptor 3"/>
    <property type="match status" value="1"/>
</dbReference>
<feature type="region of interest" description="Disordered" evidence="13">
    <location>
        <begin position="1201"/>
        <end position="1253"/>
    </location>
</feature>